<keyword evidence="4" id="KW-1185">Reference proteome</keyword>
<name>A0ABV1I7P8_9FIRM</name>
<gene>
    <name evidence="3" type="ORF">AAAU18_03065</name>
</gene>
<dbReference type="RefSeq" id="WP_349092776.1">
    <property type="nucleotide sequence ID" value="NZ_JBBNGJ010000002.1"/>
</dbReference>
<accession>A0ABV1I7P8</accession>
<feature type="signal peptide" evidence="2">
    <location>
        <begin position="1"/>
        <end position="24"/>
    </location>
</feature>
<organism evidence="3 4">
    <name type="scientific">Coprococcus aceti</name>
    <dbReference type="NCBI Taxonomy" id="2981786"/>
    <lineage>
        <taxon>Bacteria</taxon>
        <taxon>Bacillati</taxon>
        <taxon>Bacillota</taxon>
        <taxon>Clostridia</taxon>
        <taxon>Lachnospirales</taxon>
        <taxon>Lachnospiraceae</taxon>
        <taxon>Coprococcus</taxon>
    </lineage>
</organism>
<comment type="caution">
    <text evidence="3">The sequence shown here is derived from an EMBL/GenBank/DDBJ whole genome shotgun (WGS) entry which is preliminary data.</text>
</comment>
<reference evidence="3 4" key="1">
    <citation type="submission" date="2024-04" db="EMBL/GenBank/DDBJ databases">
        <title>Human intestinal bacterial collection.</title>
        <authorList>
            <person name="Pauvert C."/>
            <person name="Hitch T.C.A."/>
            <person name="Clavel T."/>
        </authorList>
    </citation>
    <scope>NUCLEOTIDE SEQUENCE [LARGE SCALE GENOMIC DNA]</scope>
    <source>
        <strain evidence="3 4">CLA-AA-H181</strain>
    </source>
</reference>
<protein>
    <recommendedName>
        <fullName evidence="5">DUF4352 domain-containing protein</fullName>
    </recommendedName>
</protein>
<dbReference type="Proteomes" id="UP001494672">
    <property type="component" value="Unassembled WGS sequence"/>
</dbReference>
<evidence type="ECO:0000256" key="2">
    <source>
        <dbReference type="SAM" id="SignalP"/>
    </source>
</evidence>
<evidence type="ECO:0000313" key="4">
    <source>
        <dbReference type="Proteomes" id="UP001494672"/>
    </source>
</evidence>
<proteinExistence type="predicted"/>
<feature type="chain" id="PRO_5045570837" description="DUF4352 domain-containing protein" evidence="2">
    <location>
        <begin position="25"/>
        <end position="293"/>
    </location>
</feature>
<keyword evidence="2" id="KW-0732">Signal</keyword>
<feature type="compositionally biased region" description="Basic and acidic residues" evidence="1">
    <location>
        <begin position="59"/>
        <end position="69"/>
    </location>
</feature>
<evidence type="ECO:0000256" key="1">
    <source>
        <dbReference type="SAM" id="MobiDB-lite"/>
    </source>
</evidence>
<dbReference type="EMBL" id="JBBNGJ010000002">
    <property type="protein sequence ID" value="MEQ2591893.1"/>
    <property type="molecule type" value="Genomic_DNA"/>
</dbReference>
<evidence type="ECO:0000313" key="3">
    <source>
        <dbReference type="EMBL" id="MEQ2591893.1"/>
    </source>
</evidence>
<feature type="compositionally biased region" description="Basic and acidic residues" evidence="1">
    <location>
        <begin position="32"/>
        <end position="43"/>
    </location>
</feature>
<feature type="region of interest" description="Disordered" evidence="1">
    <location>
        <begin position="32"/>
        <end position="69"/>
    </location>
</feature>
<sequence>MKKKRYLVMTVAAVLIMAAVAASAYVLQKNRETPEDRALRKSSEAASEETDSEASGNKTGEKISEKEGVGDNVLMSGAVKIELLSADVYTGDEITTEDKYPVEYFRSETLPEPESEEEITDWDALYEEAPGYKEFQESAGDAYTPEECEEITAQYQDVIDKHTQTVVKTNKLYFIKCRLTNTGDAVVKNVFPYDIVERIPGESEVSFVEGMVYFDKSVHTEGDDRASWYYLYRLEGHETMECTIGLVVPQEPEDGVKYYYGQVITGYFTYNPADLPDFVDLDALPKPEADDKP</sequence>
<evidence type="ECO:0008006" key="5">
    <source>
        <dbReference type="Google" id="ProtNLM"/>
    </source>
</evidence>